<comment type="caution">
    <text evidence="2">The sequence shown here is derived from an EMBL/GenBank/DDBJ whole genome shotgun (WGS) entry which is preliminary data.</text>
</comment>
<reference evidence="2 3" key="1">
    <citation type="journal article" date="2020" name="Biotechnol. Biofuels">
        <title>New insights from the biogas microbiome by comprehensive genome-resolved metagenomics of nearly 1600 species originating from multiple anaerobic digesters.</title>
        <authorList>
            <person name="Campanaro S."/>
            <person name="Treu L."/>
            <person name="Rodriguez-R L.M."/>
            <person name="Kovalovszki A."/>
            <person name="Ziels R.M."/>
            <person name="Maus I."/>
            <person name="Zhu X."/>
            <person name="Kougias P.G."/>
            <person name="Basile A."/>
            <person name="Luo G."/>
            <person name="Schluter A."/>
            <person name="Konstantinidis K.T."/>
            <person name="Angelidaki I."/>
        </authorList>
    </citation>
    <scope>NUCLEOTIDE SEQUENCE [LARGE SCALE GENOMIC DNA]</scope>
    <source>
        <strain evidence="2">AS06rmzACSIP_256</strain>
    </source>
</reference>
<feature type="signal peptide" evidence="1">
    <location>
        <begin position="1"/>
        <end position="20"/>
    </location>
</feature>
<keyword evidence="1" id="KW-0732">Signal</keyword>
<protein>
    <submittedName>
        <fullName evidence="2">Uncharacterized protein</fullName>
    </submittedName>
</protein>
<evidence type="ECO:0000256" key="1">
    <source>
        <dbReference type="SAM" id="SignalP"/>
    </source>
</evidence>
<proteinExistence type="predicted"/>
<feature type="chain" id="PRO_5030876844" evidence="1">
    <location>
        <begin position="21"/>
        <end position="117"/>
    </location>
</feature>
<accession>A0A7X7LV34</accession>
<dbReference type="EMBL" id="JAAYYV010000159">
    <property type="protein sequence ID" value="NLF53941.1"/>
    <property type="molecule type" value="Genomic_DNA"/>
</dbReference>
<dbReference type="OrthoDB" id="5786382at2"/>
<organism evidence="2 3">
    <name type="scientific">Thauera phenolivorans</name>
    <dbReference type="NCBI Taxonomy" id="1792543"/>
    <lineage>
        <taxon>Bacteria</taxon>
        <taxon>Pseudomonadati</taxon>
        <taxon>Pseudomonadota</taxon>
        <taxon>Betaproteobacteria</taxon>
        <taxon>Rhodocyclales</taxon>
        <taxon>Zoogloeaceae</taxon>
        <taxon>Thauera</taxon>
    </lineage>
</organism>
<gene>
    <name evidence="2" type="ORF">GX576_06015</name>
</gene>
<evidence type="ECO:0000313" key="2">
    <source>
        <dbReference type="EMBL" id="NLF53941.1"/>
    </source>
</evidence>
<evidence type="ECO:0000313" key="3">
    <source>
        <dbReference type="Proteomes" id="UP000536534"/>
    </source>
</evidence>
<dbReference type="Proteomes" id="UP000536534">
    <property type="component" value="Unassembled WGS sequence"/>
</dbReference>
<sequence>MIALSVALLATCGSAGVARAAGDEARTPLLAFSQGTSVVDTSILAEQRGGADVHDVQLSKIWANGQVSEVQAYDLVTGSNIVSEGSLANASGMPMLIQNSGNGVLIQNAVILNVEVR</sequence>
<name>A0A7X7LV34_9RHOO</name>
<dbReference type="AlphaFoldDB" id="A0A7X7LV34"/>